<comment type="similarity">
    <text evidence="4">Belongs to the NusG family.</text>
</comment>
<name>A0ABT5TDK7_9RHOB</name>
<dbReference type="InterPro" id="IPR043425">
    <property type="entry name" value="NusG-like"/>
</dbReference>
<proteinExistence type="inferred from homology"/>
<keyword evidence="3 4" id="KW-0804">Transcription</keyword>
<keyword evidence="2 4" id="KW-0805">Transcription regulation</keyword>
<dbReference type="PANTHER" id="PTHR30265:SF7">
    <property type="entry name" value="TRANSCRIPTION ANTITERMINATION PROTEIN RFAH"/>
    <property type="match status" value="1"/>
</dbReference>
<evidence type="ECO:0000256" key="2">
    <source>
        <dbReference type="ARBA" id="ARBA00023015"/>
    </source>
</evidence>
<dbReference type="EMBL" id="JAQZSM010000011">
    <property type="protein sequence ID" value="MDD7971973.1"/>
    <property type="molecule type" value="Genomic_DNA"/>
</dbReference>
<accession>A0ABT5TDK7</accession>
<evidence type="ECO:0000256" key="1">
    <source>
        <dbReference type="ARBA" id="ARBA00022814"/>
    </source>
</evidence>
<keyword evidence="4" id="KW-0806">Transcription termination</keyword>
<dbReference type="InterPro" id="IPR036735">
    <property type="entry name" value="NGN_dom_sf"/>
</dbReference>
<dbReference type="CDD" id="cd09892">
    <property type="entry name" value="NGN_SP_RfaH"/>
    <property type="match status" value="1"/>
</dbReference>
<keyword evidence="1 4" id="KW-0889">Transcription antitermination</keyword>
<dbReference type="Pfam" id="PF02357">
    <property type="entry name" value="NusG"/>
    <property type="match status" value="1"/>
</dbReference>
<protein>
    <recommendedName>
        <fullName evidence="4">Transcription termination/antitermination protein NusG</fullName>
    </recommendedName>
</protein>
<comment type="caution">
    <text evidence="6">The sequence shown here is derived from an EMBL/GenBank/DDBJ whole genome shotgun (WGS) entry which is preliminary data.</text>
</comment>
<dbReference type="RefSeq" id="WP_274352653.1">
    <property type="nucleotide sequence ID" value="NZ_JAQZSM010000011.1"/>
</dbReference>
<dbReference type="SUPFAM" id="SSF50104">
    <property type="entry name" value="Translation proteins SH3-like domain"/>
    <property type="match status" value="1"/>
</dbReference>
<dbReference type="PRINTS" id="PR00338">
    <property type="entry name" value="NUSGTNSCPFCT"/>
</dbReference>
<evidence type="ECO:0000313" key="6">
    <source>
        <dbReference type="EMBL" id="MDD7971973.1"/>
    </source>
</evidence>
<dbReference type="PANTHER" id="PTHR30265">
    <property type="entry name" value="RHO-INTERACTING TRANSCRIPTION TERMINATION FACTOR NUSG"/>
    <property type="match status" value="1"/>
</dbReference>
<dbReference type="Proteomes" id="UP001431784">
    <property type="component" value="Unassembled WGS sequence"/>
</dbReference>
<evidence type="ECO:0000313" key="7">
    <source>
        <dbReference type="Proteomes" id="UP001431784"/>
    </source>
</evidence>
<evidence type="ECO:0000259" key="5">
    <source>
        <dbReference type="SMART" id="SM00738"/>
    </source>
</evidence>
<dbReference type="SUPFAM" id="SSF82679">
    <property type="entry name" value="N-utilization substance G protein NusG, N-terminal domain"/>
    <property type="match status" value="1"/>
</dbReference>
<dbReference type="CDD" id="cd06091">
    <property type="entry name" value="KOW_NusG"/>
    <property type="match status" value="1"/>
</dbReference>
<dbReference type="SMART" id="SM00738">
    <property type="entry name" value="NGN"/>
    <property type="match status" value="1"/>
</dbReference>
<comment type="function">
    <text evidence="4">Participates in transcription elongation, termination and antitermination.</text>
</comment>
<keyword evidence="7" id="KW-1185">Reference proteome</keyword>
<gene>
    <name evidence="6" type="ORF">PUT78_12775</name>
</gene>
<evidence type="ECO:0000256" key="3">
    <source>
        <dbReference type="ARBA" id="ARBA00023163"/>
    </source>
</evidence>
<dbReference type="InterPro" id="IPR006645">
    <property type="entry name" value="NGN-like_dom"/>
</dbReference>
<organism evidence="6 7">
    <name type="scientific">Roseinatronobacter alkalisoli</name>
    <dbReference type="NCBI Taxonomy" id="3028235"/>
    <lineage>
        <taxon>Bacteria</taxon>
        <taxon>Pseudomonadati</taxon>
        <taxon>Pseudomonadota</taxon>
        <taxon>Alphaproteobacteria</taxon>
        <taxon>Rhodobacterales</taxon>
        <taxon>Paracoccaceae</taxon>
        <taxon>Roseinatronobacter</taxon>
    </lineage>
</organism>
<dbReference type="InterPro" id="IPR008991">
    <property type="entry name" value="Translation_prot_SH3-like_sf"/>
</dbReference>
<dbReference type="Gene3D" id="3.30.70.940">
    <property type="entry name" value="NusG, N-terminal domain"/>
    <property type="match status" value="1"/>
</dbReference>
<sequence length="172" mass="19585">MNHHDCRSCWFLAQIKPNSHRIAERNLARQGFRTFLPLHEETKRARGKFRTQQSPLFPGYVFVEFDLSHGSWRTVNSTYGITRLVSFGNAPTPVPLDLVNQLMLRCNRDGRLVPPKLLKPGDQVTLTKGPFANFVATIEQVAPDRRIWVLMDIMGGQTRVAVDATSVQTIRQ</sequence>
<dbReference type="InterPro" id="IPR001062">
    <property type="entry name" value="Transcrpt_antiterm_NusG"/>
</dbReference>
<reference evidence="6" key="1">
    <citation type="submission" date="2023-02" db="EMBL/GenBank/DDBJ databases">
        <title>Description of Roseinatronobacter alkalisoli sp. nov., an alkaliphilic bacerium isolated from soda soil.</title>
        <authorList>
            <person name="Wei W."/>
        </authorList>
    </citation>
    <scope>NUCLEOTIDE SEQUENCE</scope>
    <source>
        <strain evidence="6">HJB301</strain>
    </source>
</reference>
<evidence type="ECO:0000256" key="4">
    <source>
        <dbReference type="RuleBase" id="RU000538"/>
    </source>
</evidence>
<feature type="domain" description="NusG-like N-terminal" evidence="5">
    <location>
        <begin position="7"/>
        <end position="106"/>
    </location>
</feature>